<protein>
    <submittedName>
        <fullName evidence="2">Uncharacterized protein</fullName>
    </submittedName>
</protein>
<keyword evidence="1" id="KW-1133">Transmembrane helix</keyword>
<dbReference type="EMBL" id="LNIX01000005">
    <property type="protein sequence ID" value="OXA53634.1"/>
    <property type="molecule type" value="Genomic_DNA"/>
</dbReference>
<reference evidence="2 3" key="1">
    <citation type="submission" date="2015-12" db="EMBL/GenBank/DDBJ databases">
        <title>The genome of Folsomia candida.</title>
        <authorList>
            <person name="Faddeeva A."/>
            <person name="Derks M.F."/>
            <person name="Anvar Y."/>
            <person name="Smit S."/>
            <person name="Van Straalen N."/>
            <person name="Roelofs D."/>
        </authorList>
    </citation>
    <scope>NUCLEOTIDE SEQUENCE [LARGE SCALE GENOMIC DNA]</scope>
    <source>
        <strain evidence="2 3">VU population</strain>
        <tissue evidence="2">Whole body</tissue>
    </source>
</reference>
<feature type="transmembrane region" description="Helical" evidence="1">
    <location>
        <begin position="66"/>
        <end position="87"/>
    </location>
</feature>
<gene>
    <name evidence="2" type="ORF">Fcan01_11203</name>
</gene>
<accession>A0A226E975</accession>
<dbReference type="Proteomes" id="UP000198287">
    <property type="component" value="Unassembled WGS sequence"/>
</dbReference>
<keyword evidence="1" id="KW-0472">Membrane</keyword>
<evidence type="ECO:0000313" key="2">
    <source>
        <dbReference type="EMBL" id="OXA53634.1"/>
    </source>
</evidence>
<sequence>MHIVPGGGSYQLLGPIGPPPPGGGLFYLSDGGRISVRGNHLFITLVTTETNSARLAKTYFWRTENFRIFAVIISSGNIFEICLWSVLNDAPMFGPFYLNANLFCLRETTGTLQTSVYTRVEKVADLPPSWYYLDDSLMRQLEFKIGVASDNSHVDIILNMIFLAANETIRLNNKFSAFIPILVVKSCPTHISEDITFVITEDVGFQYVTCYREEYITFELYVTPFKEELWVTLGFSLALITAITSAYSYWKDLSFAP</sequence>
<organism evidence="2 3">
    <name type="scientific">Folsomia candida</name>
    <name type="common">Springtail</name>
    <dbReference type="NCBI Taxonomy" id="158441"/>
    <lineage>
        <taxon>Eukaryota</taxon>
        <taxon>Metazoa</taxon>
        <taxon>Ecdysozoa</taxon>
        <taxon>Arthropoda</taxon>
        <taxon>Hexapoda</taxon>
        <taxon>Collembola</taxon>
        <taxon>Entomobryomorpha</taxon>
        <taxon>Isotomoidea</taxon>
        <taxon>Isotomidae</taxon>
        <taxon>Proisotominae</taxon>
        <taxon>Folsomia</taxon>
    </lineage>
</organism>
<feature type="transmembrane region" description="Helical" evidence="1">
    <location>
        <begin position="229"/>
        <end position="250"/>
    </location>
</feature>
<proteinExistence type="predicted"/>
<name>A0A226E975_FOLCA</name>
<keyword evidence="1" id="KW-0812">Transmembrane</keyword>
<evidence type="ECO:0000313" key="3">
    <source>
        <dbReference type="Proteomes" id="UP000198287"/>
    </source>
</evidence>
<evidence type="ECO:0000256" key="1">
    <source>
        <dbReference type="SAM" id="Phobius"/>
    </source>
</evidence>
<dbReference type="AlphaFoldDB" id="A0A226E975"/>
<comment type="caution">
    <text evidence="2">The sequence shown here is derived from an EMBL/GenBank/DDBJ whole genome shotgun (WGS) entry which is preliminary data.</text>
</comment>
<keyword evidence="3" id="KW-1185">Reference proteome</keyword>